<dbReference type="EMBL" id="SHOA02000011">
    <property type="protein sequence ID" value="TDH74263.1"/>
    <property type="molecule type" value="Genomic_DNA"/>
</dbReference>
<protein>
    <recommendedName>
        <fullName evidence="1">WRKY19-like zinc finger domain-containing protein</fullName>
    </recommendedName>
</protein>
<dbReference type="PANTHER" id="PTHR31827">
    <property type="entry name" value="EMB|CAB89363.1"/>
    <property type="match status" value="1"/>
</dbReference>
<accession>A0A976IM45</accession>
<evidence type="ECO:0000259" key="1">
    <source>
        <dbReference type="Pfam" id="PF24906"/>
    </source>
</evidence>
<dbReference type="RefSeq" id="XP_067823761.1">
    <property type="nucleotide sequence ID" value="XM_067959596.1"/>
</dbReference>
<organism evidence="2 3">
    <name type="scientific">Bremia lactucae</name>
    <name type="common">Lettuce downy mildew</name>
    <dbReference type="NCBI Taxonomy" id="4779"/>
    <lineage>
        <taxon>Eukaryota</taxon>
        <taxon>Sar</taxon>
        <taxon>Stramenopiles</taxon>
        <taxon>Oomycota</taxon>
        <taxon>Peronosporomycetes</taxon>
        <taxon>Peronosporales</taxon>
        <taxon>Peronosporaceae</taxon>
        <taxon>Bremia</taxon>
    </lineage>
</organism>
<comment type="caution">
    <text evidence="2">The sequence shown here is derived from an EMBL/GenBank/DDBJ whole genome shotgun (WGS) entry which is preliminary data.</text>
</comment>
<feature type="domain" description="WRKY19-like zinc finger" evidence="1">
    <location>
        <begin position="14"/>
        <end position="35"/>
    </location>
</feature>
<dbReference type="AlphaFoldDB" id="A0A976IM45"/>
<dbReference type="InterPro" id="IPR056866">
    <property type="entry name" value="Znf_WRKY19"/>
</dbReference>
<feature type="domain" description="WRKY19-like zinc finger" evidence="1">
    <location>
        <begin position="36"/>
        <end position="59"/>
    </location>
</feature>
<dbReference type="PANTHER" id="PTHR31827:SF1">
    <property type="entry name" value="EMB|CAB89363.1"/>
    <property type="match status" value="1"/>
</dbReference>
<sequence length="209" mass="22775">MPTLNTRRKANRARCGIFECTKFAQTQGLCKAHGGGSRCRESGCQKLAQSKGLCIAHGGGRRCAFDGCQKLAQSKGCCISHGGGRRCHVPDCDKFAQVRSHCKLHSKLLLSNSDSWSPVSTSNSESVQFLQKNSVSPKNSKLLIDYLTNPCGIAFTHTDGSLPRLHMAGPVLPHQRSLLSYLYPMETIQATPRISVNAITRSNSRSLML</sequence>
<dbReference type="KEGG" id="blac:94345267"/>
<dbReference type="OrthoDB" id="94245at2759"/>
<dbReference type="Proteomes" id="UP000294530">
    <property type="component" value="Unassembled WGS sequence"/>
</dbReference>
<dbReference type="Pfam" id="PF24906">
    <property type="entry name" value="Zf_WRKY19"/>
    <property type="match status" value="3"/>
</dbReference>
<name>A0A976IM45_BRELC</name>
<dbReference type="GeneID" id="94345267"/>
<proteinExistence type="predicted"/>
<reference evidence="2 3" key="1">
    <citation type="journal article" date="2021" name="Genome Biol.">
        <title>AFLAP: assembly-free linkage analysis pipeline using k-mers from genome sequencing data.</title>
        <authorList>
            <person name="Fletcher K."/>
            <person name="Zhang L."/>
            <person name="Gil J."/>
            <person name="Han R."/>
            <person name="Cavanaugh K."/>
            <person name="Michelmore R."/>
        </authorList>
    </citation>
    <scope>NUCLEOTIDE SEQUENCE [LARGE SCALE GENOMIC DNA]</scope>
    <source>
        <strain evidence="2 3">SF5</strain>
    </source>
</reference>
<keyword evidence="3" id="KW-1185">Reference proteome</keyword>
<evidence type="ECO:0000313" key="2">
    <source>
        <dbReference type="EMBL" id="TDH74263.1"/>
    </source>
</evidence>
<gene>
    <name evidence="2" type="ORF">CCR75_001493</name>
</gene>
<feature type="domain" description="WRKY19-like zinc finger" evidence="1">
    <location>
        <begin position="60"/>
        <end position="83"/>
    </location>
</feature>
<evidence type="ECO:0000313" key="3">
    <source>
        <dbReference type="Proteomes" id="UP000294530"/>
    </source>
</evidence>